<proteinExistence type="predicted"/>
<dbReference type="EMBL" id="CP003788">
    <property type="protein sequence ID" value="AFR06269.1"/>
    <property type="molecule type" value="Genomic_DNA"/>
</dbReference>
<evidence type="ECO:0000313" key="2">
    <source>
        <dbReference type="EMBL" id="AFR06269.1"/>
    </source>
</evidence>
<accession>J7L663</accession>
<sequence>MERRDREVAMAHGPPEGRPPDPVLRSAREYAAGEGERFRRRGP</sequence>
<organism evidence="2 3">
    <name type="scientific">Nocardiopsis alba (strain ATCC BAA-2165 / BE74)</name>
    <dbReference type="NCBI Taxonomy" id="1205910"/>
    <lineage>
        <taxon>Bacteria</taxon>
        <taxon>Bacillati</taxon>
        <taxon>Actinomycetota</taxon>
        <taxon>Actinomycetes</taxon>
        <taxon>Streptosporangiales</taxon>
        <taxon>Nocardiopsidaceae</taxon>
        <taxon>Nocardiopsis</taxon>
    </lineage>
</organism>
<dbReference type="AlphaFoldDB" id="J7L663"/>
<dbReference type="Proteomes" id="UP000003779">
    <property type="component" value="Chromosome"/>
</dbReference>
<dbReference type="STRING" id="1205910.B005_3061"/>
<reference evidence="2 3" key="1">
    <citation type="journal article" date="2012" name="J. Bacteriol.">
        <title>Whole-Genome Sequence of Nocardiopsis alba Strain ATCC BAA-2165, Associated with Honeybees.</title>
        <authorList>
            <person name="Qiao J."/>
            <person name="Chen L."/>
            <person name="Li Y."/>
            <person name="Wang J."/>
            <person name="Zhang W."/>
            <person name="Chen S."/>
        </authorList>
    </citation>
    <scope>NUCLEOTIDE SEQUENCE [LARGE SCALE GENOMIC DNA]</scope>
    <source>
        <strain evidence="3">ATCC BAA-2165 / BE74</strain>
    </source>
</reference>
<evidence type="ECO:0000256" key="1">
    <source>
        <dbReference type="SAM" id="MobiDB-lite"/>
    </source>
</evidence>
<dbReference type="KEGG" id="nal:B005_3061"/>
<name>J7L663_NOCAA</name>
<dbReference type="HOGENOM" id="CLU_3236690_0_0_11"/>
<evidence type="ECO:0000313" key="3">
    <source>
        <dbReference type="Proteomes" id="UP000003779"/>
    </source>
</evidence>
<feature type="region of interest" description="Disordered" evidence="1">
    <location>
        <begin position="1"/>
        <end position="43"/>
    </location>
</feature>
<gene>
    <name evidence="2" type="ordered locus">B005_3061</name>
</gene>
<dbReference type="PATRIC" id="fig|1205910.3.peg.2890"/>
<protein>
    <submittedName>
        <fullName evidence="2">Uncharacterized protein</fullName>
    </submittedName>
</protein>
<reference evidence="3" key="2">
    <citation type="submission" date="2012-08" db="EMBL/GenBank/DDBJ databases">
        <title>Whole-genome sequence of Nocardiopsis alba strain ATCC BAA-2165 associated with honeybees.</title>
        <authorList>
            <person name="Qiao J."/>
            <person name="Chen L."/>
            <person name="Li Y."/>
            <person name="Wang J."/>
            <person name="Zhang W."/>
            <person name="Chen S."/>
        </authorList>
    </citation>
    <scope>NUCLEOTIDE SEQUENCE [LARGE SCALE GENOMIC DNA]</scope>
    <source>
        <strain evidence="3">ATCC BAA-2165 / BE74</strain>
    </source>
</reference>